<dbReference type="RefSeq" id="WP_156014131.1">
    <property type="nucleotide sequence ID" value="NZ_CP045484.1"/>
</dbReference>
<dbReference type="KEGG" id="soh:D1869_04715"/>
<protein>
    <recommendedName>
        <fullName evidence="6">Flagellin</fullName>
    </recommendedName>
</protein>
<gene>
    <name evidence="3" type="ORF">D1869_04715</name>
    <name evidence="2" type="ORF">HNQ62_002811</name>
</gene>
<proteinExistence type="predicted"/>
<evidence type="ECO:0000256" key="1">
    <source>
        <dbReference type="SAM" id="Phobius"/>
    </source>
</evidence>
<feature type="transmembrane region" description="Helical" evidence="1">
    <location>
        <begin position="6"/>
        <end position="31"/>
    </location>
</feature>
<evidence type="ECO:0000313" key="4">
    <source>
        <dbReference type="Proteomes" id="UP000427373"/>
    </source>
</evidence>
<reference evidence="2 5" key="2">
    <citation type="submission" date="2020-08" db="EMBL/GenBank/DDBJ databases">
        <title>Genomic Encyclopedia of Type Strains, Phase IV (KMG-IV): sequencing the most valuable type-strain genomes for metagenomic binning, comparative biology and taxonomic classification.</title>
        <authorList>
            <person name="Goeker M."/>
        </authorList>
    </citation>
    <scope>NUCLEOTIDE SEQUENCE [LARGE SCALE GENOMIC DNA]</scope>
    <source>
        <strain evidence="2 5">DSM 12421</strain>
    </source>
</reference>
<organism evidence="3 4">
    <name type="scientific">Sulfurisphaera ohwakuensis</name>
    <dbReference type="NCBI Taxonomy" id="69656"/>
    <lineage>
        <taxon>Archaea</taxon>
        <taxon>Thermoproteota</taxon>
        <taxon>Thermoprotei</taxon>
        <taxon>Sulfolobales</taxon>
        <taxon>Sulfolobaceae</taxon>
        <taxon>Sulfurisphaera</taxon>
    </lineage>
</organism>
<evidence type="ECO:0000313" key="2">
    <source>
        <dbReference type="EMBL" id="MBB5255036.1"/>
    </source>
</evidence>
<keyword evidence="1" id="KW-1133">Transmembrane helix</keyword>
<keyword evidence="1" id="KW-0812">Transmembrane</keyword>
<evidence type="ECO:0000313" key="5">
    <source>
        <dbReference type="Proteomes" id="UP000582213"/>
    </source>
</evidence>
<evidence type="ECO:0000313" key="3">
    <source>
        <dbReference type="EMBL" id="QGR16574.1"/>
    </source>
</evidence>
<name>A0A650CFH9_SULOH</name>
<dbReference type="Proteomes" id="UP000427373">
    <property type="component" value="Chromosome"/>
</dbReference>
<accession>A0A650CFH9</accession>
<dbReference type="OrthoDB" id="41975at2157"/>
<keyword evidence="1" id="KW-0472">Membrane</keyword>
<reference evidence="3 4" key="1">
    <citation type="submission" date="2019-10" db="EMBL/GenBank/DDBJ databases">
        <title>Genome Sequences from Six Type Strain Members of the Archaeal Family Sulfolobaceae: Acidianus ambivalens, Acidianus infernus, Metallosphaera prunae, Stygiolobus azoricus, Sulfolobus metallicus, and Sulfurisphaera ohwakuensis.</title>
        <authorList>
            <person name="Counts J.A."/>
            <person name="Kelly R.M."/>
        </authorList>
    </citation>
    <scope>NUCLEOTIDE SEQUENCE [LARGE SCALE GENOMIC DNA]</scope>
    <source>
        <strain evidence="3 4">TA-1</strain>
    </source>
</reference>
<dbReference type="EMBL" id="JACHFY010000038">
    <property type="protein sequence ID" value="MBB5255036.1"/>
    <property type="molecule type" value="Genomic_DNA"/>
</dbReference>
<dbReference type="Proteomes" id="UP000582213">
    <property type="component" value="Unassembled WGS sequence"/>
</dbReference>
<sequence>MESSVIAFILIIATILIGLVVFSLSSIYATYQYTRVNLQQQAESISNGLYISISNNVTAGSTISLFLVPQDFNYNGTIYLTVFYVPSSLKGNQMITPQFAYTQNGEIVYATVNGSAPNVPVTTLYFTNLNIMYQGEMKLWKTITGAPQVITLSPPAGYTSVVLFFVQIQNKFVEVGYEWL</sequence>
<dbReference type="GeneID" id="42800521"/>
<keyword evidence="4" id="KW-1185">Reference proteome</keyword>
<dbReference type="AlphaFoldDB" id="A0A650CFH9"/>
<evidence type="ECO:0008006" key="6">
    <source>
        <dbReference type="Google" id="ProtNLM"/>
    </source>
</evidence>
<dbReference type="EMBL" id="CP045484">
    <property type="protein sequence ID" value="QGR16574.1"/>
    <property type="molecule type" value="Genomic_DNA"/>
</dbReference>